<keyword evidence="2" id="KW-0378">Hydrolase</keyword>
<dbReference type="GO" id="GO:0046872">
    <property type="term" value="F:metal ion binding"/>
    <property type="evidence" value="ECO:0007669"/>
    <property type="project" value="UniProtKB-KW"/>
</dbReference>
<protein>
    <submittedName>
        <fullName evidence="2">ADP-ribosylglycohydrolase</fullName>
    </submittedName>
</protein>
<dbReference type="EMBL" id="SODZ01000001">
    <property type="protein sequence ID" value="TDX17376.1"/>
    <property type="molecule type" value="Genomic_DNA"/>
</dbReference>
<comment type="caution">
    <text evidence="2">The sequence shown here is derived from an EMBL/GenBank/DDBJ whole genome shotgun (WGS) entry which is preliminary data.</text>
</comment>
<proteinExistence type="predicted"/>
<accession>A0A4R8EXW9</accession>
<feature type="binding site" evidence="1">
    <location>
        <position position="198"/>
    </location>
    <ligand>
        <name>Mg(2+)</name>
        <dbReference type="ChEBI" id="CHEBI:18420"/>
        <label>1</label>
    </ligand>
</feature>
<evidence type="ECO:0000256" key="1">
    <source>
        <dbReference type="PIRSR" id="PIRSR605502-1"/>
    </source>
</evidence>
<sequence>MFQERGKIMKAWENEFNRRRNAKPKKDHFEKWEDVEKMNVFPKETLITLWESKVPGSNAPESLIVGAVQSLENMGKNVNQAELLLDKGFEALENKDYSKLKAITSEIFFSLSKANSLDNNEYEKYDRPLDWNELSISFPKQKSNNIDNLKDKIHGGWLGQLAGGSMGTKIEGYTHDALEETYPDQLGTYIGEVSTINDDVTYELIFLKTYEEKGEKISSKDLATNWISYIPFGWSAELIALENIKRGIFPPKSGSFNNPFQEWIGAQMRCMVHGLLRPGDPYNAAKLAFIDSQVSHNGNGIYGGIHSAVMTSLAFSEKDPRKIIEKSLDYIPKNTEFKKVVDNVVKYCKANHDWINVLRKTEEDFKKYNWVHLYPNTASVLTSLWFGEGDFDKTMKIVSSFGYDVDCNAGEAGTILGIIYGANDFPSYWSDPLKDTLETYLPDFSKIKISTLAEWTFQLSAQKGYK</sequence>
<evidence type="ECO:0000313" key="2">
    <source>
        <dbReference type="EMBL" id="TDX17376.1"/>
    </source>
</evidence>
<dbReference type="AlphaFoldDB" id="A0A4R8EXW9"/>
<dbReference type="Gene3D" id="1.10.4080.10">
    <property type="entry name" value="ADP-ribosylation/Crystallin J1"/>
    <property type="match status" value="1"/>
</dbReference>
<feature type="binding site" evidence="1">
    <location>
        <position position="199"/>
    </location>
    <ligand>
        <name>Mg(2+)</name>
        <dbReference type="ChEBI" id="CHEBI:18420"/>
        <label>1</label>
    </ligand>
</feature>
<dbReference type="InterPro" id="IPR005502">
    <property type="entry name" value="Ribosyl_crysJ1"/>
</dbReference>
<feature type="binding site" evidence="1">
    <location>
        <position position="406"/>
    </location>
    <ligand>
        <name>Mg(2+)</name>
        <dbReference type="ChEBI" id="CHEBI:18420"/>
        <label>1</label>
    </ligand>
</feature>
<keyword evidence="1" id="KW-0460">Magnesium</keyword>
<dbReference type="Proteomes" id="UP000294817">
    <property type="component" value="Unassembled WGS sequence"/>
</dbReference>
<dbReference type="SUPFAM" id="SSF101478">
    <property type="entry name" value="ADP-ribosylglycohydrolase"/>
    <property type="match status" value="1"/>
</dbReference>
<reference evidence="2 3" key="1">
    <citation type="submission" date="2019-03" db="EMBL/GenBank/DDBJ databases">
        <title>Genomic Encyclopedia of Type Strains, Phase IV (KMG-IV): sequencing the most valuable type-strain genomes for metagenomic binning, comparative biology and taxonomic classification.</title>
        <authorList>
            <person name="Goeker M."/>
        </authorList>
    </citation>
    <scope>NUCLEOTIDE SEQUENCE [LARGE SCALE GENOMIC DNA]</scope>
    <source>
        <strain evidence="2 3">DSM 13575</strain>
    </source>
</reference>
<organism evidence="2 3">
    <name type="scientific">Petrotoga sibirica</name>
    <dbReference type="NCBI Taxonomy" id="156202"/>
    <lineage>
        <taxon>Bacteria</taxon>
        <taxon>Thermotogati</taxon>
        <taxon>Thermotogota</taxon>
        <taxon>Thermotogae</taxon>
        <taxon>Petrotogales</taxon>
        <taxon>Petrotogaceae</taxon>
        <taxon>Petrotoga</taxon>
    </lineage>
</organism>
<name>A0A4R8EXW9_9BACT</name>
<dbReference type="Pfam" id="PF03747">
    <property type="entry name" value="ADP_ribosyl_GH"/>
    <property type="match status" value="1"/>
</dbReference>
<comment type="cofactor">
    <cofactor evidence="1">
        <name>Mg(2+)</name>
        <dbReference type="ChEBI" id="CHEBI:18420"/>
    </cofactor>
    <text evidence="1">Binds 2 magnesium ions per subunit.</text>
</comment>
<gene>
    <name evidence="2" type="ORF">C8D74_10195</name>
</gene>
<evidence type="ECO:0000313" key="3">
    <source>
        <dbReference type="Proteomes" id="UP000294817"/>
    </source>
</evidence>
<keyword evidence="3" id="KW-1185">Reference proteome</keyword>
<keyword evidence="1" id="KW-0479">Metal-binding</keyword>
<feature type="binding site" evidence="1">
    <location>
        <position position="404"/>
    </location>
    <ligand>
        <name>Mg(2+)</name>
        <dbReference type="ChEBI" id="CHEBI:18420"/>
        <label>1</label>
    </ligand>
</feature>
<dbReference type="InterPro" id="IPR036705">
    <property type="entry name" value="Ribosyl_crysJ1_sf"/>
</dbReference>
<dbReference type="GO" id="GO:0016787">
    <property type="term" value="F:hydrolase activity"/>
    <property type="evidence" value="ECO:0007669"/>
    <property type="project" value="UniProtKB-KW"/>
</dbReference>